<comment type="caution">
    <text evidence="6">The sequence shown here is derived from an EMBL/GenBank/DDBJ whole genome shotgun (WGS) entry which is preliminary data.</text>
</comment>
<feature type="domain" description="PAS" evidence="4">
    <location>
        <begin position="34"/>
        <end position="104"/>
    </location>
</feature>
<dbReference type="SUPFAM" id="SSF55785">
    <property type="entry name" value="PYP-like sensor domain (PAS domain)"/>
    <property type="match status" value="2"/>
</dbReference>
<feature type="domain" description="PAS" evidence="4">
    <location>
        <begin position="155"/>
        <end position="209"/>
    </location>
</feature>
<organism evidence="6 7">
    <name type="scientific">Candidatus Desulfatibia vada</name>
    <dbReference type="NCBI Taxonomy" id="2841696"/>
    <lineage>
        <taxon>Bacteria</taxon>
        <taxon>Pseudomonadati</taxon>
        <taxon>Thermodesulfobacteriota</taxon>
        <taxon>Desulfobacteria</taxon>
        <taxon>Desulfobacterales</taxon>
        <taxon>Desulfobacterales incertae sedis</taxon>
        <taxon>Candidatus Desulfatibia</taxon>
    </lineage>
</organism>
<dbReference type="InterPro" id="IPR003661">
    <property type="entry name" value="HisK_dim/P_dom"/>
</dbReference>
<feature type="domain" description="PAC" evidence="5">
    <location>
        <begin position="91"/>
        <end position="154"/>
    </location>
</feature>
<evidence type="ECO:0000313" key="7">
    <source>
        <dbReference type="Proteomes" id="UP000605201"/>
    </source>
</evidence>
<dbReference type="AlphaFoldDB" id="A0A8J6TPF3"/>
<dbReference type="EC" id="2.7.13.3" evidence="2"/>
<comment type="catalytic activity">
    <reaction evidence="1">
        <text>ATP + protein L-histidine = ADP + protein N-phospho-L-histidine.</text>
        <dbReference type="EC" id="2.7.13.3"/>
    </reaction>
</comment>
<dbReference type="SUPFAM" id="SSF47384">
    <property type="entry name" value="Homodimeric domain of signal transducing histidine kinase"/>
    <property type="match status" value="1"/>
</dbReference>
<dbReference type="PROSITE" id="PS50113">
    <property type="entry name" value="PAC"/>
    <property type="match status" value="2"/>
</dbReference>
<keyword evidence="3" id="KW-0175">Coiled coil</keyword>
<dbReference type="Pfam" id="PF13426">
    <property type="entry name" value="PAS_9"/>
    <property type="match status" value="1"/>
</dbReference>
<dbReference type="InterPro" id="IPR013656">
    <property type="entry name" value="PAS_4"/>
</dbReference>
<evidence type="ECO:0000256" key="2">
    <source>
        <dbReference type="ARBA" id="ARBA00012438"/>
    </source>
</evidence>
<feature type="coiled-coil region" evidence="3">
    <location>
        <begin position="7"/>
        <end position="34"/>
    </location>
</feature>
<dbReference type="InterPro" id="IPR000014">
    <property type="entry name" value="PAS"/>
</dbReference>
<dbReference type="Pfam" id="PF08448">
    <property type="entry name" value="PAS_4"/>
    <property type="match status" value="1"/>
</dbReference>
<evidence type="ECO:0000259" key="4">
    <source>
        <dbReference type="PROSITE" id="PS50112"/>
    </source>
</evidence>
<dbReference type="InterPro" id="IPR035965">
    <property type="entry name" value="PAS-like_dom_sf"/>
</dbReference>
<dbReference type="NCBIfam" id="TIGR00229">
    <property type="entry name" value="sensory_box"/>
    <property type="match status" value="2"/>
</dbReference>
<dbReference type="InterPro" id="IPR036097">
    <property type="entry name" value="HisK_dim/P_sf"/>
</dbReference>
<dbReference type="SMART" id="SM00091">
    <property type="entry name" value="PAS"/>
    <property type="match status" value="2"/>
</dbReference>
<dbReference type="Gene3D" id="1.10.287.130">
    <property type="match status" value="1"/>
</dbReference>
<gene>
    <name evidence="6" type="ORF">H8D96_03165</name>
</gene>
<dbReference type="PANTHER" id="PTHR44757:SF2">
    <property type="entry name" value="BIOFILM ARCHITECTURE MAINTENANCE PROTEIN MBAA"/>
    <property type="match status" value="1"/>
</dbReference>
<dbReference type="PANTHER" id="PTHR44757">
    <property type="entry name" value="DIGUANYLATE CYCLASE DGCP"/>
    <property type="match status" value="1"/>
</dbReference>
<reference evidence="6 7" key="1">
    <citation type="submission" date="2020-08" db="EMBL/GenBank/DDBJ databases">
        <title>Bridging the membrane lipid divide: bacteria of the FCB group superphylum have the potential to synthesize archaeal ether lipids.</title>
        <authorList>
            <person name="Villanueva L."/>
            <person name="Von Meijenfeldt F.A.B."/>
            <person name="Westbye A.B."/>
            <person name="Yadav S."/>
            <person name="Hopmans E.C."/>
            <person name="Dutilh B.E."/>
            <person name="Sinninghe Damste J.S."/>
        </authorList>
    </citation>
    <scope>NUCLEOTIDE SEQUENCE [LARGE SCALE GENOMIC DNA]</scope>
    <source>
        <strain evidence="6">NIOZ-UU17</strain>
    </source>
</reference>
<evidence type="ECO:0000256" key="3">
    <source>
        <dbReference type="SAM" id="Coils"/>
    </source>
</evidence>
<dbReference type="CDD" id="cd00130">
    <property type="entry name" value="PAS"/>
    <property type="match status" value="1"/>
</dbReference>
<accession>A0A8J6TPF3</accession>
<evidence type="ECO:0000259" key="5">
    <source>
        <dbReference type="PROSITE" id="PS50113"/>
    </source>
</evidence>
<sequence>MAEKPTYEELEQRLKELEKELGRRMRTKEALRQSEETARALLNATSDSAILIDTQGTIIAINEVAVHRLGKIKNKVVRMNLFDMFPPGVAKERKARAAEVVRSGEPAHFEDHIEELVFNNTFYPVFDRKGSVEKLAVYSRDITDQKRAQEALRESEEIFRNLASTAYDAMIMMDSQGNISFWNEAAARIFGYTKKEATGKNLHRLLAPEKYVQDFNERFSQFKATGQGDGIGKTLELSAIRKDGTEFPMELSLSSFQHRRQWNALGIIRDITRRKLAEEEHLQKEKLQSILEMTGAVCHELSQPLQNLILSSDALSAAISEDHPLYKHATEITGQADRIGEITKKLMGITKYETKDYIEGIKIIDIDKSSNKLKGSDL</sequence>
<dbReference type="GO" id="GO:0000155">
    <property type="term" value="F:phosphorelay sensor kinase activity"/>
    <property type="evidence" value="ECO:0007669"/>
    <property type="project" value="InterPro"/>
</dbReference>
<dbReference type="InterPro" id="IPR052155">
    <property type="entry name" value="Biofilm_reg_signaling"/>
</dbReference>
<dbReference type="Gene3D" id="3.30.450.20">
    <property type="entry name" value="PAS domain"/>
    <property type="match status" value="2"/>
</dbReference>
<dbReference type="SMART" id="SM00086">
    <property type="entry name" value="PAC"/>
    <property type="match status" value="1"/>
</dbReference>
<evidence type="ECO:0000313" key="6">
    <source>
        <dbReference type="EMBL" id="MBC8430898.1"/>
    </source>
</evidence>
<dbReference type="InterPro" id="IPR001610">
    <property type="entry name" value="PAC"/>
</dbReference>
<protein>
    <recommendedName>
        <fullName evidence="2">histidine kinase</fullName>
        <ecNumber evidence="2">2.7.13.3</ecNumber>
    </recommendedName>
</protein>
<dbReference type="GO" id="GO:0006355">
    <property type="term" value="P:regulation of DNA-templated transcription"/>
    <property type="evidence" value="ECO:0007669"/>
    <property type="project" value="InterPro"/>
</dbReference>
<name>A0A8J6TPF3_9BACT</name>
<dbReference type="Proteomes" id="UP000605201">
    <property type="component" value="Unassembled WGS sequence"/>
</dbReference>
<dbReference type="CDD" id="cd00082">
    <property type="entry name" value="HisKA"/>
    <property type="match status" value="1"/>
</dbReference>
<evidence type="ECO:0000256" key="1">
    <source>
        <dbReference type="ARBA" id="ARBA00000085"/>
    </source>
</evidence>
<dbReference type="EMBL" id="JACNIG010000093">
    <property type="protein sequence ID" value="MBC8430898.1"/>
    <property type="molecule type" value="Genomic_DNA"/>
</dbReference>
<feature type="domain" description="PAC" evidence="5">
    <location>
        <begin position="233"/>
        <end position="283"/>
    </location>
</feature>
<dbReference type="PROSITE" id="PS50112">
    <property type="entry name" value="PAS"/>
    <property type="match status" value="2"/>
</dbReference>
<proteinExistence type="predicted"/>
<dbReference type="InterPro" id="IPR000700">
    <property type="entry name" value="PAS-assoc_C"/>
</dbReference>